<dbReference type="InterPro" id="IPR020598">
    <property type="entry name" value="rRNA_Ade_methylase_Trfase_N"/>
</dbReference>
<gene>
    <name evidence="7" type="ORF">HD592_001931</name>
</gene>
<dbReference type="Gene3D" id="3.40.50.150">
    <property type="entry name" value="Vaccinia Virus protein VP39"/>
    <property type="match status" value="1"/>
</dbReference>
<dbReference type="CDD" id="cd02440">
    <property type="entry name" value="AdoMet_MTases"/>
    <property type="match status" value="1"/>
</dbReference>
<dbReference type="GO" id="GO:0000179">
    <property type="term" value="F:rRNA (adenine-N6,N6-)-dimethyltransferase activity"/>
    <property type="evidence" value="ECO:0007669"/>
    <property type="project" value="UniProtKB-UniRule"/>
</dbReference>
<feature type="binding site" evidence="5">
    <location>
        <position position="16"/>
    </location>
    <ligand>
        <name>S-adenosyl-L-methionine</name>
        <dbReference type="ChEBI" id="CHEBI:59789"/>
    </ligand>
</feature>
<dbReference type="PANTHER" id="PTHR11727:SF7">
    <property type="entry name" value="DIMETHYLADENOSINE TRANSFERASE-RELATED"/>
    <property type="match status" value="1"/>
</dbReference>
<dbReference type="Pfam" id="PF00398">
    <property type="entry name" value="RrnaAD"/>
    <property type="match status" value="1"/>
</dbReference>
<keyword evidence="8" id="KW-1185">Reference proteome</keyword>
<dbReference type="InterPro" id="IPR023165">
    <property type="entry name" value="rRNA_Ade_diMease-like_C"/>
</dbReference>
<dbReference type="SUPFAM" id="SSF53335">
    <property type="entry name" value="S-adenosyl-L-methionine-dependent methyltransferases"/>
    <property type="match status" value="1"/>
</dbReference>
<dbReference type="EMBL" id="JACHMK010000001">
    <property type="protein sequence ID" value="MBB6335366.1"/>
    <property type="molecule type" value="Genomic_DNA"/>
</dbReference>
<accession>A0A923E3I0</accession>
<evidence type="ECO:0000259" key="6">
    <source>
        <dbReference type="SMART" id="SM00650"/>
    </source>
</evidence>
<evidence type="ECO:0000256" key="1">
    <source>
        <dbReference type="ARBA" id="ARBA00022603"/>
    </source>
</evidence>
<evidence type="ECO:0000256" key="3">
    <source>
        <dbReference type="ARBA" id="ARBA00022691"/>
    </source>
</evidence>
<dbReference type="RefSeq" id="WP_184453701.1">
    <property type="nucleotide sequence ID" value="NZ_JACHMK010000001.1"/>
</dbReference>
<comment type="similarity">
    <text evidence="5">Belongs to the class I-like SAM-binding methyltransferase superfamily. rRNA adenine N(6)-methyltransferase family.</text>
</comment>
<dbReference type="Proteomes" id="UP000617426">
    <property type="component" value="Unassembled WGS sequence"/>
</dbReference>
<keyword evidence="2 5" id="KW-0808">Transferase</keyword>
<dbReference type="Gene3D" id="1.10.8.100">
    <property type="entry name" value="Ribosomal RNA adenine dimethylase-like, domain 2"/>
    <property type="match status" value="1"/>
</dbReference>
<comment type="caution">
    <text evidence="7">The sequence shown here is derived from an EMBL/GenBank/DDBJ whole genome shotgun (WGS) entry which is preliminary data.</text>
</comment>
<dbReference type="GO" id="GO:0003723">
    <property type="term" value="F:RNA binding"/>
    <property type="evidence" value="ECO:0007669"/>
    <property type="project" value="UniProtKB-UniRule"/>
</dbReference>
<reference evidence="7" key="1">
    <citation type="submission" date="2020-08" db="EMBL/GenBank/DDBJ databases">
        <title>Sequencing the genomes of 1000 actinobacteria strains.</title>
        <authorList>
            <person name="Klenk H.-P."/>
        </authorList>
    </citation>
    <scope>NUCLEOTIDE SEQUENCE</scope>
    <source>
        <strain evidence="7">DSM 10695</strain>
    </source>
</reference>
<name>A0A923E3I0_9ACTO</name>
<organism evidence="7 8">
    <name type="scientific">Schaalia hyovaginalis</name>
    <dbReference type="NCBI Taxonomy" id="29316"/>
    <lineage>
        <taxon>Bacteria</taxon>
        <taxon>Bacillati</taxon>
        <taxon>Actinomycetota</taxon>
        <taxon>Actinomycetes</taxon>
        <taxon>Actinomycetales</taxon>
        <taxon>Actinomycetaceae</taxon>
        <taxon>Schaalia</taxon>
    </lineage>
</organism>
<keyword evidence="3 5" id="KW-0949">S-adenosyl-L-methionine</keyword>
<dbReference type="GO" id="GO:0052910">
    <property type="term" value="F:23S rRNA (adenine(2085)-N(6))-dimethyltransferase activity"/>
    <property type="evidence" value="ECO:0007669"/>
    <property type="project" value="UniProtKB-EC"/>
</dbReference>
<dbReference type="InterPro" id="IPR001737">
    <property type="entry name" value="KsgA/Erm"/>
</dbReference>
<keyword evidence="4 5" id="KW-0694">RNA-binding</keyword>
<dbReference type="AlphaFoldDB" id="A0A923E3I0"/>
<sequence>MRFQSTFGGRHELGQNFLRSPSTIDRFIAVVRDTEGSILEVGAGDGAITRKLSLLNRDITAIDVDEQLVKRLQRDIPTVRVERADALRFSLDFPVIVGNIPFNLTTPILRRLLKSSTWNYAVLLTQWEVARKRAGVGGCTMMTAQAAPWYVFELRGRVPARHFAPQPSVDGGILHIARREKPLVSSAERRNYESFVRAAFTGRGRTLPQILGRASGAPSNQASRVLSELSLGDVRLPRDLRADTWAVLWSRLTQRRQPHDQEGARRDFRQ</sequence>
<dbReference type="NCBIfam" id="NF000499">
    <property type="entry name" value="Erm23S_rRNA_broad"/>
    <property type="match status" value="1"/>
</dbReference>
<dbReference type="PROSITE" id="PS51689">
    <property type="entry name" value="SAM_RNA_A_N6_MT"/>
    <property type="match status" value="1"/>
</dbReference>
<dbReference type="PANTHER" id="PTHR11727">
    <property type="entry name" value="DIMETHYLADENOSINE TRANSFERASE"/>
    <property type="match status" value="1"/>
</dbReference>
<feature type="binding site" evidence="5">
    <location>
        <position position="99"/>
    </location>
    <ligand>
        <name>S-adenosyl-L-methionine</name>
        <dbReference type="ChEBI" id="CHEBI:59789"/>
    </ligand>
</feature>
<evidence type="ECO:0000313" key="7">
    <source>
        <dbReference type="EMBL" id="MBB6335366.1"/>
    </source>
</evidence>
<evidence type="ECO:0000256" key="4">
    <source>
        <dbReference type="ARBA" id="ARBA00022884"/>
    </source>
</evidence>
<protein>
    <submittedName>
        <fullName evidence="7">23S rRNA (Adenine-N6)-dimethyltransferase</fullName>
        <ecNumber evidence="7">2.1.1.184</ecNumber>
    </submittedName>
</protein>
<dbReference type="SMART" id="SM00650">
    <property type="entry name" value="rADc"/>
    <property type="match status" value="1"/>
</dbReference>
<dbReference type="EC" id="2.1.1.184" evidence="7"/>
<evidence type="ECO:0000256" key="2">
    <source>
        <dbReference type="ARBA" id="ARBA00022679"/>
    </source>
</evidence>
<feature type="binding site" evidence="5">
    <location>
        <position position="42"/>
    </location>
    <ligand>
        <name>S-adenosyl-L-methionine</name>
        <dbReference type="ChEBI" id="CHEBI:59789"/>
    </ligand>
</feature>
<dbReference type="InterPro" id="IPR029063">
    <property type="entry name" value="SAM-dependent_MTases_sf"/>
</dbReference>
<feature type="binding site" evidence="5">
    <location>
        <position position="85"/>
    </location>
    <ligand>
        <name>S-adenosyl-L-methionine</name>
        <dbReference type="ChEBI" id="CHEBI:59789"/>
    </ligand>
</feature>
<feature type="binding site" evidence="5">
    <location>
        <position position="63"/>
    </location>
    <ligand>
        <name>S-adenosyl-L-methionine</name>
        <dbReference type="ChEBI" id="CHEBI:59789"/>
    </ligand>
</feature>
<evidence type="ECO:0000313" key="8">
    <source>
        <dbReference type="Proteomes" id="UP000617426"/>
    </source>
</evidence>
<feature type="domain" description="Ribosomal RNA adenine methylase transferase N-terminal" evidence="6">
    <location>
        <begin position="23"/>
        <end position="180"/>
    </location>
</feature>
<evidence type="ECO:0000256" key="5">
    <source>
        <dbReference type="PROSITE-ProRule" id="PRU01026"/>
    </source>
</evidence>
<proteinExistence type="inferred from homology"/>
<feature type="binding site" evidence="5">
    <location>
        <position position="18"/>
    </location>
    <ligand>
        <name>S-adenosyl-L-methionine</name>
        <dbReference type="ChEBI" id="CHEBI:59789"/>
    </ligand>
</feature>
<keyword evidence="1 5" id="KW-0489">Methyltransferase</keyword>
<dbReference type="GO" id="GO:0005829">
    <property type="term" value="C:cytosol"/>
    <property type="evidence" value="ECO:0007669"/>
    <property type="project" value="TreeGrafter"/>
</dbReference>